<organism evidence="2 3">
    <name type="scientific">Crotalaria pallida</name>
    <name type="common">Smooth rattlebox</name>
    <name type="synonym">Crotalaria striata</name>
    <dbReference type="NCBI Taxonomy" id="3830"/>
    <lineage>
        <taxon>Eukaryota</taxon>
        <taxon>Viridiplantae</taxon>
        <taxon>Streptophyta</taxon>
        <taxon>Embryophyta</taxon>
        <taxon>Tracheophyta</taxon>
        <taxon>Spermatophyta</taxon>
        <taxon>Magnoliopsida</taxon>
        <taxon>eudicotyledons</taxon>
        <taxon>Gunneridae</taxon>
        <taxon>Pentapetalae</taxon>
        <taxon>rosids</taxon>
        <taxon>fabids</taxon>
        <taxon>Fabales</taxon>
        <taxon>Fabaceae</taxon>
        <taxon>Papilionoideae</taxon>
        <taxon>50 kb inversion clade</taxon>
        <taxon>genistoids sensu lato</taxon>
        <taxon>core genistoids</taxon>
        <taxon>Crotalarieae</taxon>
        <taxon>Crotalaria</taxon>
    </lineage>
</organism>
<comment type="caution">
    <text evidence="2">The sequence shown here is derived from an EMBL/GenBank/DDBJ whole genome shotgun (WGS) entry which is preliminary data.</text>
</comment>
<proteinExistence type="predicted"/>
<evidence type="ECO:0000256" key="1">
    <source>
        <dbReference type="SAM" id="Phobius"/>
    </source>
</evidence>
<keyword evidence="1" id="KW-0812">Transmembrane</keyword>
<reference evidence="2 3" key="1">
    <citation type="submission" date="2024-01" db="EMBL/GenBank/DDBJ databases">
        <title>The genomes of 5 underutilized Papilionoideae crops provide insights into root nodulation and disease resistanc.</title>
        <authorList>
            <person name="Yuan L."/>
        </authorList>
    </citation>
    <scope>NUCLEOTIDE SEQUENCE [LARGE SCALE GENOMIC DNA]</scope>
    <source>
        <strain evidence="2">ZHUSHIDOU_FW_LH</strain>
        <tissue evidence="2">Leaf</tissue>
    </source>
</reference>
<name>A0AAN9F239_CROPI</name>
<protein>
    <submittedName>
        <fullName evidence="2">Uncharacterized protein</fullName>
    </submittedName>
</protein>
<accession>A0AAN9F239</accession>
<gene>
    <name evidence="2" type="ORF">RIF29_19477</name>
</gene>
<evidence type="ECO:0000313" key="3">
    <source>
        <dbReference type="Proteomes" id="UP001372338"/>
    </source>
</evidence>
<dbReference type="EMBL" id="JAYWIO010000004">
    <property type="protein sequence ID" value="KAK7266821.1"/>
    <property type="molecule type" value="Genomic_DNA"/>
</dbReference>
<feature type="transmembrane region" description="Helical" evidence="1">
    <location>
        <begin position="12"/>
        <end position="37"/>
    </location>
</feature>
<evidence type="ECO:0000313" key="2">
    <source>
        <dbReference type="EMBL" id="KAK7266821.1"/>
    </source>
</evidence>
<dbReference type="Proteomes" id="UP001372338">
    <property type="component" value="Unassembled WGS sequence"/>
</dbReference>
<keyword evidence="1" id="KW-0472">Membrane</keyword>
<keyword evidence="1" id="KW-1133">Transmembrane helix</keyword>
<keyword evidence="3" id="KW-1185">Reference proteome</keyword>
<feature type="transmembrane region" description="Helical" evidence="1">
    <location>
        <begin position="49"/>
        <end position="66"/>
    </location>
</feature>
<sequence length="79" mass="8876">MEAASSSTTAAASWTTTGGFCFERCILMMHLVLTLILEIIHKRYTVKSSYFCLILICMVQLVGPLFRFENAIFLTCLTC</sequence>
<dbReference type="AlphaFoldDB" id="A0AAN9F239"/>